<gene>
    <name evidence="1" type="ORF">ALQ41_200113</name>
</gene>
<accession>A0A3M3US37</accession>
<sequence length="87" mass="9749">MKDLVEGYDPATAPAMLVPRVGHTVSKEGVGIVSRSRINPNTGLPFTSARDVVARDIKELRRVYPDIPNTKLQELIKLNKSMYPEMR</sequence>
<dbReference type="Proteomes" id="UP000280599">
    <property type="component" value="Unassembled WGS sequence"/>
</dbReference>
<evidence type="ECO:0000313" key="1">
    <source>
        <dbReference type="EMBL" id="RMO36070.1"/>
    </source>
</evidence>
<dbReference type="EMBL" id="RBPT01000515">
    <property type="protein sequence ID" value="RMO36070.1"/>
    <property type="molecule type" value="Genomic_DNA"/>
</dbReference>
<reference evidence="1 2" key="1">
    <citation type="submission" date="2018-08" db="EMBL/GenBank/DDBJ databases">
        <title>Recombination of ecologically and evolutionarily significant loci maintains genetic cohesion in the Pseudomonas syringae species complex.</title>
        <authorList>
            <person name="Dillon M."/>
            <person name="Thakur S."/>
            <person name="Almeida R.N.D."/>
            <person name="Weir B.S."/>
            <person name="Guttman D.S."/>
        </authorList>
    </citation>
    <scope>NUCLEOTIDE SEQUENCE [LARGE SCALE GENOMIC DNA]</scope>
    <source>
        <strain evidence="1 2">ICMP 867</strain>
    </source>
</reference>
<protein>
    <submittedName>
        <fullName evidence="1">Uncharacterized protein</fullName>
    </submittedName>
</protein>
<comment type="caution">
    <text evidence="1">The sequence shown here is derived from an EMBL/GenBank/DDBJ whole genome shotgun (WGS) entry which is preliminary data.</text>
</comment>
<evidence type="ECO:0000313" key="2">
    <source>
        <dbReference type="Proteomes" id="UP000280599"/>
    </source>
</evidence>
<proteinExistence type="predicted"/>
<organism evidence="1 2">
    <name type="scientific">Pseudomonas savastanoi pv. glycinea</name>
    <name type="common">Pseudomonas syringae pv. glycinea</name>
    <dbReference type="NCBI Taxonomy" id="318"/>
    <lineage>
        <taxon>Bacteria</taxon>
        <taxon>Pseudomonadati</taxon>
        <taxon>Pseudomonadota</taxon>
        <taxon>Gammaproteobacteria</taxon>
        <taxon>Pseudomonadales</taxon>
        <taxon>Pseudomonadaceae</taxon>
        <taxon>Pseudomonas</taxon>
    </lineage>
</organism>
<name>A0A3M3US37_PSESG</name>
<dbReference type="AlphaFoldDB" id="A0A3M3US37"/>